<dbReference type="PANTHER" id="PTHR42723:SF1">
    <property type="entry name" value="CHLOROPHYLL SYNTHASE, CHLOROPLASTIC"/>
    <property type="match status" value="1"/>
</dbReference>
<sequence length="214" mass="23498">MAEDVLNKPWRPMASGRLTPDQAVRLLYFIHPLCFIVGIYVGGFVPYAVLTFFHVWYNEFGAAYNGVLKNIFNGVGIGCFFAGPLEVATGHSVFSGNAEGAVWVGLLMGAFGTTSHVQDFRDMEGDRAGGRSTIPLMMDEMAARVLAVAGVGCWTELTCRFWRAGWLQRSAPFVTGALLIANLMLDRTNAGDVRAWQLWSVWVLALMLLPIFAV</sequence>
<evidence type="ECO:0000313" key="7">
    <source>
        <dbReference type="Proteomes" id="UP001430848"/>
    </source>
</evidence>
<dbReference type="Pfam" id="PF01040">
    <property type="entry name" value="UbiA"/>
    <property type="match status" value="1"/>
</dbReference>
<dbReference type="InterPro" id="IPR050475">
    <property type="entry name" value="Prenyltransferase_related"/>
</dbReference>
<accession>A0ABR1NVV0</accession>
<keyword evidence="7" id="KW-1185">Reference proteome</keyword>
<keyword evidence="3 5" id="KW-1133">Transmembrane helix</keyword>
<gene>
    <name evidence="6" type="ORF">SLS63_010878</name>
</gene>
<evidence type="ECO:0000313" key="6">
    <source>
        <dbReference type="EMBL" id="KAK7716978.1"/>
    </source>
</evidence>
<dbReference type="EMBL" id="JAKNSF020000095">
    <property type="protein sequence ID" value="KAK7716978.1"/>
    <property type="molecule type" value="Genomic_DNA"/>
</dbReference>
<dbReference type="Proteomes" id="UP001430848">
    <property type="component" value="Unassembled WGS sequence"/>
</dbReference>
<dbReference type="CDD" id="cd13965">
    <property type="entry name" value="PT_UbiA_3"/>
    <property type="match status" value="1"/>
</dbReference>
<dbReference type="InterPro" id="IPR000537">
    <property type="entry name" value="UbiA_prenyltransferase"/>
</dbReference>
<organism evidence="6 7">
    <name type="scientific">Diaporthe eres</name>
    <name type="common">Phomopsis oblonga</name>
    <dbReference type="NCBI Taxonomy" id="83184"/>
    <lineage>
        <taxon>Eukaryota</taxon>
        <taxon>Fungi</taxon>
        <taxon>Dikarya</taxon>
        <taxon>Ascomycota</taxon>
        <taxon>Pezizomycotina</taxon>
        <taxon>Sordariomycetes</taxon>
        <taxon>Sordariomycetidae</taxon>
        <taxon>Diaporthales</taxon>
        <taxon>Diaporthaceae</taxon>
        <taxon>Diaporthe</taxon>
        <taxon>Diaporthe eres species complex</taxon>
    </lineage>
</organism>
<keyword evidence="4 5" id="KW-0472">Membrane</keyword>
<feature type="transmembrane region" description="Helical" evidence="5">
    <location>
        <begin position="196"/>
        <end position="213"/>
    </location>
</feature>
<comment type="caution">
    <text evidence="6">The sequence shown here is derived from an EMBL/GenBank/DDBJ whole genome shotgun (WGS) entry which is preliminary data.</text>
</comment>
<evidence type="ECO:0000256" key="5">
    <source>
        <dbReference type="SAM" id="Phobius"/>
    </source>
</evidence>
<dbReference type="PANTHER" id="PTHR42723">
    <property type="entry name" value="CHLOROPHYLL SYNTHASE"/>
    <property type="match status" value="1"/>
</dbReference>
<evidence type="ECO:0000256" key="1">
    <source>
        <dbReference type="ARBA" id="ARBA00004141"/>
    </source>
</evidence>
<keyword evidence="2 5" id="KW-0812">Transmembrane</keyword>
<proteinExistence type="predicted"/>
<evidence type="ECO:0000256" key="3">
    <source>
        <dbReference type="ARBA" id="ARBA00022989"/>
    </source>
</evidence>
<feature type="transmembrane region" description="Helical" evidence="5">
    <location>
        <begin position="26"/>
        <end position="49"/>
    </location>
</feature>
<evidence type="ECO:0000256" key="2">
    <source>
        <dbReference type="ARBA" id="ARBA00022692"/>
    </source>
</evidence>
<protein>
    <submittedName>
        <fullName evidence="6">Uncharacterized protein</fullName>
    </submittedName>
</protein>
<comment type="subcellular location">
    <subcellularLocation>
        <location evidence="1">Membrane</location>
        <topology evidence="1">Multi-pass membrane protein</topology>
    </subcellularLocation>
</comment>
<name>A0ABR1NVV0_DIAER</name>
<evidence type="ECO:0000256" key="4">
    <source>
        <dbReference type="ARBA" id="ARBA00023136"/>
    </source>
</evidence>
<reference evidence="6 7" key="1">
    <citation type="submission" date="2024-02" db="EMBL/GenBank/DDBJ databases">
        <title>De novo assembly and annotation of 12 fungi associated with fruit tree decline syndrome in Ontario, Canada.</title>
        <authorList>
            <person name="Sulman M."/>
            <person name="Ellouze W."/>
            <person name="Ilyukhin E."/>
        </authorList>
    </citation>
    <scope>NUCLEOTIDE SEQUENCE [LARGE SCALE GENOMIC DNA]</scope>
    <source>
        <strain evidence="6 7">M169</strain>
    </source>
</reference>